<feature type="region of interest" description="Disordered" evidence="1">
    <location>
        <begin position="72"/>
        <end position="108"/>
    </location>
</feature>
<dbReference type="InterPro" id="IPR025476">
    <property type="entry name" value="Helitron_helicase-like"/>
</dbReference>
<feature type="compositionally biased region" description="Basic and acidic residues" evidence="1">
    <location>
        <begin position="652"/>
        <end position="677"/>
    </location>
</feature>
<keyword evidence="5" id="KW-1185">Reference proteome</keyword>
<feature type="region of interest" description="Disordered" evidence="1">
    <location>
        <begin position="652"/>
        <end position="685"/>
    </location>
</feature>
<evidence type="ECO:0000259" key="3">
    <source>
        <dbReference type="Pfam" id="PF20209"/>
    </source>
</evidence>
<dbReference type="Proteomes" id="UP000054481">
    <property type="component" value="Unassembled WGS sequence"/>
</dbReference>
<dbReference type="Pfam" id="PF14214">
    <property type="entry name" value="Helitron_like_N"/>
    <property type="match status" value="1"/>
</dbReference>
<sequence>MRVVIVRKLPIRKEVVYTNKRDYPSGSAPGPKLHNLLPIYGGRRRGGSSMADSPAGKLGEAVAHRGACSLSVGDGGESRNGGVPVSGCGDDTGATSEKGHRARETRLGRLPIYKSLTNTASTFRPIQPKKPAVEETVWRGHAEAIARSLPRRLPRGGLRSSRARKSHNLVNSGSSMQRQSRSPFPRPLLPRERGDRGAVDSDRPLLHRPFLPQERGPEGDGQGDKAVAGDVLGVRSKEGPMLRAIQPKDTTFQDLRRTAQLAASIAWGLPKLHRGPVRRPRAEVGVDDGAAEPANASLSEQRQPQRRWKRDRLPSRDERPRKQVRSGIGRQKRRELQAEDLGTVLRFLEEDFAIKERLSNDQTWCMPIHERMVSMVRDFYQAFHDASTLPIRTCMVCYRKCTREELREITWDRWQSSYVPKGGRSPFSCPSCFAEGESVSVCAECGRCLARGGVSPAVHLHGRLGCEHMFPDELKGLTSVEEKLISLNSCYGFVTSYSIPGGQRQSVRYPRHVKSHITVFPNNVQELATKVLPHPLVRVMDEIHVSWQGSEKPGQSDLSSLLSVRRRVVERALVWLKKNNPHYAEIEIDVPEMESWGAPPHGVPSLVYDRMERNEPTAWEKTGTAQVVPPTERGVDDEGSVEIDEILTALHQGEDSPRCETDRRGENEAYECRRESDAEPDQTVKPINEATSSGMFALDGPPDVADADKLRFVCDAVGEGARNGHRGPRTWLGSSTEGRRGHVDGSEPYVHVRRGDDFADRFETSFFAKTFPTLLPFGVGGPRPVEEAGLESGRSPADMLGAEAAGRPRAELEGSGKSTDEGVTELLRSLSLYGYRQPMSRELRLSMWHKIQARIVRYGVPAIWFTINPNDLTNPIKLRLAAYRTREPEAAEEFLRSLDMSFKRIQLSITDPMSSAIFFHREMTLFFEHYVKVGKESVFGRISQYYGAVETNERGALHVHGLLWLHGNAHLSSMVADVDGEDQAAYRERIVQYIDSVFCEDLDQEGYCVVQGERSVTSDISSVIDNPEQFSAAFDEEANFCAGATQIHTHSPTCVKYSLGKKRPKGGLCRFGAPWRLVEKTAFTPEGLLQIRRTHPMVNRDAAEDHGPRLLCHELRTKVEDPTWKRVAVAAELLPVLSGGGQPAAGEHAGGDSVADDDGTKNKTRQFLMRVANRIFTERPLSQVEVVAHLLGYPSEFTNSSAWGYLNVSVLYWYVFRRWRHLRRESGTADVESLMDESIVVEEAGQRISFAEAYHHRGDVLRGLCLYDYVSLVRLQRVGNDGGSGAWGEVPFEIGWAPGLGPGAQVPGQARHRLS</sequence>
<feature type="region of interest" description="Disordered" evidence="1">
    <location>
        <begin position="278"/>
        <end position="333"/>
    </location>
</feature>
<gene>
    <name evidence="4" type="ORF">HIM_10729</name>
</gene>
<accession>A0A0F8A1Z2</accession>
<reference evidence="4 5" key="1">
    <citation type="journal article" date="2014" name="Genome Biol. Evol.">
        <title>Comparative genomics and transcriptomics analyses reveal divergent lifestyle features of nematode endoparasitic fungus Hirsutella minnesotensis.</title>
        <authorList>
            <person name="Lai Y."/>
            <person name="Liu K."/>
            <person name="Zhang X."/>
            <person name="Zhang X."/>
            <person name="Li K."/>
            <person name="Wang N."/>
            <person name="Shu C."/>
            <person name="Wu Y."/>
            <person name="Wang C."/>
            <person name="Bushley K.E."/>
            <person name="Xiang M."/>
            <person name="Liu X."/>
        </authorList>
    </citation>
    <scope>NUCLEOTIDE SEQUENCE [LARGE SCALE GENOMIC DNA]</scope>
    <source>
        <strain evidence="4 5">3608</strain>
    </source>
</reference>
<feature type="compositionally biased region" description="Low complexity" evidence="1">
    <location>
        <begin position="174"/>
        <end position="183"/>
    </location>
</feature>
<organism evidence="4 5">
    <name type="scientific">Hirsutella minnesotensis 3608</name>
    <dbReference type="NCBI Taxonomy" id="1043627"/>
    <lineage>
        <taxon>Eukaryota</taxon>
        <taxon>Fungi</taxon>
        <taxon>Dikarya</taxon>
        <taxon>Ascomycota</taxon>
        <taxon>Pezizomycotina</taxon>
        <taxon>Sordariomycetes</taxon>
        <taxon>Hypocreomycetidae</taxon>
        <taxon>Hypocreales</taxon>
        <taxon>Ophiocordycipitaceae</taxon>
        <taxon>Hirsutella</taxon>
    </lineage>
</organism>
<name>A0A0F8A1Z2_9HYPO</name>
<feature type="domain" description="DUF6570" evidence="3">
    <location>
        <begin position="470"/>
        <end position="592"/>
    </location>
</feature>
<dbReference type="Pfam" id="PF20209">
    <property type="entry name" value="DUF6570"/>
    <property type="match status" value="1"/>
</dbReference>
<dbReference type="InterPro" id="IPR046700">
    <property type="entry name" value="DUF6570"/>
</dbReference>
<feature type="compositionally biased region" description="Basic and acidic residues" evidence="1">
    <location>
        <begin position="97"/>
        <end position="107"/>
    </location>
</feature>
<dbReference type="OrthoDB" id="5098383at2759"/>
<feature type="domain" description="Helitron helicase-like" evidence="2">
    <location>
        <begin position="818"/>
        <end position="963"/>
    </location>
</feature>
<feature type="compositionally biased region" description="Basic and acidic residues" evidence="1">
    <location>
        <begin position="311"/>
        <end position="321"/>
    </location>
</feature>
<evidence type="ECO:0000313" key="4">
    <source>
        <dbReference type="EMBL" id="KJZ69874.1"/>
    </source>
</evidence>
<feature type="compositionally biased region" description="Basic and acidic residues" evidence="1">
    <location>
        <begin position="189"/>
        <end position="205"/>
    </location>
</feature>
<proteinExistence type="predicted"/>
<evidence type="ECO:0000313" key="5">
    <source>
        <dbReference type="Proteomes" id="UP000054481"/>
    </source>
</evidence>
<feature type="region of interest" description="Disordered" evidence="1">
    <location>
        <begin position="148"/>
        <end position="226"/>
    </location>
</feature>
<dbReference type="EMBL" id="KQ030670">
    <property type="protein sequence ID" value="KJZ69874.1"/>
    <property type="molecule type" value="Genomic_DNA"/>
</dbReference>
<evidence type="ECO:0000259" key="2">
    <source>
        <dbReference type="Pfam" id="PF14214"/>
    </source>
</evidence>
<evidence type="ECO:0000256" key="1">
    <source>
        <dbReference type="SAM" id="MobiDB-lite"/>
    </source>
</evidence>
<protein>
    <submittedName>
        <fullName evidence="4">Uncharacterized protein</fullName>
    </submittedName>
</protein>